<comment type="catalytic activity">
    <reaction evidence="8">
        <text>a 5,6-dihydrouridine in mRNA + NADP(+) = a uridine in mRNA + NADPH + H(+)</text>
        <dbReference type="Rhea" id="RHEA:69855"/>
        <dbReference type="Rhea" id="RHEA-COMP:14658"/>
        <dbReference type="Rhea" id="RHEA-COMP:17789"/>
        <dbReference type="ChEBI" id="CHEBI:15378"/>
        <dbReference type="ChEBI" id="CHEBI:57783"/>
        <dbReference type="ChEBI" id="CHEBI:58349"/>
        <dbReference type="ChEBI" id="CHEBI:65315"/>
        <dbReference type="ChEBI" id="CHEBI:74443"/>
    </reaction>
    <physiologicalReaction direction="right-to-left" evidence="8">
        <dbReference type="Rhea" id="RHEA:69857"/>
    </physiologicalReaction>
</comment>
<dbReference type="AlphaFoldDB" id="A0AAD5ULT8"/>
<evidence type="ECO:0000259" key="9">
    <source>
        <dbReference type="Pfam" id="PF01207"/>
    </source>
</evidence>
<keyword evidence="5" id="KW-0819">tRNA processing</keyword>
<keyword evidence="6" id="KW-0560">Oxidoreductase</keyword>
<evidence type="ECO:0000256" key="5">
    <source>
        <dbReference type="ARBA" id="ARBA00022694"/>
    </source>
</evidence>
<dbReference type="GO" id="GO:0017150">
    <property type="term" value="F:tRNA dihydrouridine synthase activity"/>
    <property type="evidence" value="ECO:0007669"/>
    <property type="project" value="InterPro"/>
</dbReference>
<protein>
    <recommendedName>
        <fullName evidence="9">DUS-like FMN-binding domain-containing protein</fullName>
    </recommendedName>
</protein>
<dbReference type="InterPro" id="IPR013785">
    <property type="entry name" value="Aldolase_TIM"/>
</dbReference>
<reference evidence="10" key="1">
    <citation type="submission" date="2020-05" db="EMBL/GenBank/DDBJ databases">
        <title>Phylogenomic resolution of chytrid fungi.</title>
        <authorList>
            <person name="Stajich J.E."/>
            <person name="Amses K."/>
            <person name="Simmons R."/>
            <person name="Seto K."/>
            <person name="Myers J."/>
            <person name="Bonds A."/>
            <person name="Quandt C.A."/>
            <person name="Barry K."/>
            <person name="Liu P."/>
            <person name="Grigoriev I."/>
            <person name="Longcore J.E."/>
            <person name="James T.Y."/>
        </authorList>
    </citation>
    <scope>NUCLEOTIDE SEQUENCE</scope>
    <source>
        <strain evidence="10">PLAUS21</strain>
    </source>
</reference>
<comment type="catalytic activity">
    <reaction evidence="7">
        <text>a 5,6-dihydrouridine in mRNA + NAD(+) = a uridine in mRNA + NADH + H(+)</text>
        <dbReference type="Rhea" id="RHEA:69851"/>
        <dbReference type="Rhea" id="RHEA-COMP:14658"/>
        <dbReference type="Rhea" id="RHEA-COMP:17789"/>
        <dbReference type="ChEBI" id="CHEBI:15378"/>
        <dbReference type="ChEBI" id="CHEBI:57540"/>
        <dbReference type="ChEBI" id="CHEBI:57945"/>
        <dbReference type="ChEBI" id="CHEBI:65315"/>
        <dbReference type="ChEBI" id="CHEBI:74443"/>
    </reaction>
    <physiologicalReaction direction="right-to-left" evidence="7">
        <dbReference type="Rhea" id="RHEA:69853"/>
    </physiologicalReaction>
</comment>
<evidence type="ECO:0000313" key="10">
    <source>
        <dbReference type="EMBL" id="KAJ3261700.1"/>
    </source>
</evidence>
<dbReference type="GO" id="GO:0005737">
    <property type="term" value="C:cytoplasm"/>
    <property type="evidence" value="ECO:0007669"/>
    <property type="project" value="TreeGrafter"/>
</dbReference>
<feature type="domain" description="DUS-like FMN-binding" evidence="9">
    <location>
        <begin position="8"/>
        <end position="291"/>
    </location>
</feature>
<comment type="cofactor">
    <cofactor evidence="1">
        <name>FMN</name>
        <dbReference type="ChEBI" id="CHEBI:58210"/>
    </cofactor>
</comment>
<evidence type="ECO:0000256" key="4">
    <source>
        <dbReference type="ARBA" id="ARBA00022664"/>
    </source>
</evidence>
<keyword evidence="11" id="KW-1185">Reference proteome</keyword>
<dbReference type="Pfam" id="PF01207">
    <property type="entry name" value="Dus"/>
    <property type="match status" value="1"/>
</dbReference>
<gene>
    <name evidence="10" type="ORF">HK103_004651</name>
</gene>
<dbReference type="CDD" id="cd02801">
    <property type="entry name" value="DUS_like_FMN"/>
    <property type="match status" value="1"/>
</dbReference>
<evidence type="ECO:0000256" key="8">
    <source>
        <dbReference type="ARBA" id="ARBA00049447"/>
    </source>
</evidence>
<dbReference type="GO" id="GO:0050660">
    <property type="term" value="F:flavin adenine dinucleotide binding"/>
    <property type="evidence" value="ECO:0007669"/>
    <property type="project" value="InterPro"/>
</dbReference>
<dbReference type="InterPro" id="IPR018517">
    <property type="entry name" value="tRNA_hU_synthase_CS"/>
</dbReference>
<keyword evidence="3" id="KW-0288">FMN</keyword>
<dbReference type="PANTHER" id="PTHR45936:SF1">
    <property type="entry name" value="TRNA-DIHYDROURIDINE(20) SYNTHASE [NAD(P)+]-LIKE"/>
    <property type="match status" value="1"/>
</dbReference>
<evidence type="ECO:0000256" key="3">
    <source>
        <dbReference type="ARBA" id="ARBA00022643"/>
    </source>
</evidence>
<keyword evidence="4" id="KW-0507">mRNA processing</keyword>
<comment type="caution">
    <text evidence="10">The sequence shown here is derived from an EMBL/GenBank/DDBJ whole genome shotgun (WGS) entry which is preliminary data.</text>
</comment>
<dbReference type="SUPFAM" id="SSF51395">
    <property type="entry name" value="FMN-linked oxidoreductases"/>
    <property type="match status" value="1"/>
</dbReference>
<dbReference type="Gene3D" id="3.20.20.70">
    <property type="entry name" value="Aldolase class I"/>
    <property type="match status" value="1"/>
</dbReference>
<evidence type="ECO:0000256" key="6">
    <source>
        <dbReference type="ARBA" id="ARBA00023002"/>
    </source>
</evidence>
<organism evidence="10 11">
    <name type="scientific">Boothiomyces macroporosus</name>
    <dbReference type="NCBI Taxonomy" id="261099"/>
    <lineage>
        <taxon>Eukaryota</taxon>
        <taxon>Fungi</taxon>
        <taxon>Fungi incertae sedis</taxon>
        <taxon>Chytridiomycota</taxon>
        <taxon>Chytridiomycota incertae sedis</taxon>
        <taxon>Chytridiomycetes</taxon>
        <taxon>Rhizophydiales</taxon>
        <taxon>Terramycetaceae</taxon>
        <taxon>Boothiomyces</taxon>
    </lineage>
</organism>
<dbReference type="EMBL" id="JADGKB010000004">
    <property type="protein sequence ID" value="KAJ3261700.1"/>
    <property type="molecule type" value="Genomic_DNA"/>
</dbReference>
<dbReference type="InterPro" id="IPR052582">
    <property type="entry name" value="tRNA-DUS-like"/>
</dbReference>
<evidence type="ECO:0000256" key="2">
    <source>
        <dbReference type="ARBA" id="ARBA00022630"/>
    </source>
</evidence>
<evidence type="ECO:0000256" key="7">
    <source>
        <dbReference type="ARBA" id="ARBA00048342"/>
    </source>
</evidence>
<dbReference type="PANTHER" id="PTHR45936">
    <property type="entry name" value="TRNA-DIHYDROURIDINE(20) SYNTHASE [NAD(P)+]-LIKE"/>
    <property type="match status" value="1"/>
</dbReference>
<evidence type="ECO:0000256" key="1">
    <source>
        <dbReference type="ARBA" id="ARBA00001917"/>
    </source>
</evidence>
<evidence type="ECO:0000313" key="11">
    <source>
        <dbReference type="Proteomes" id="UP001210925"/>
    </source>
</evidence>
<dbReference type="Proteomes" id="UP001210925">
    <property type="component" value="Unassembled WGS sequence"/>
</dbReference>
<accession>A0AAD5ULT8</accession>
<dbReference type="GO" id="GO:0006397">
    <property type="term" value="P:mRNA processing"/>
    <property type="evidence" value="ECO:0007669"/>
    <property type="project" value="UniProtKB-KW"/>
</dbReference>
<proteinExistence type="predicted"/>
<sequence length="334" mass="37935">MEYKNKYILAPMVRVGTLPMRLLALKYGADIVYTPEIVDKKLIRSTRVENRLLGTIDYIDDSGNGGLVLRIHPKEQPKLVLQIGSADPDLAVQAALKLQNDVSAVDLNCGCPKKFSLHSGMGANLLRTPDKLCAILDALVANLSIPVTCKIRLLDPTADQTTEERTIQLLQRIEKTKVKAIGVHCRFTHERPRQPGHWEVFEKLAPAISIPLIANGDIYSVEDVHKLKSSYGKDVSSFMFARAAQWNVSMFRRSGTLPIKTVILEYLKIAIEYDMPYHNVKYTILQMEFPKDERIETEQKIIACRTLEQICEYFEITEYYKETVAAREKRKLAL</sequence>
<name>A0AAD5ULT8_9FUNG</name>
<dbReference type="PROSITE" id="PS01136">
    <property type="entry name" value="UPF0034"/>
    <property type="match status" value="1"/>
</dbReference>
<dbReference type="InterPro" id="IPR035587">
    <property type="entry name" value="DUS-like_FMN-bd"/>
</dbReference>
<keyword evidence="2" id="KW-0285">Flavoprotein</keyword>